<protein>
    <submittedName>
        <fullName evidence="1">Uncharacterized protein</fullName>
    </submittedName>
</protein>
<gene>
    <name evidence="1" type="ORF">GAK33_06269</name>
</gene>
<dbReference type="EMBL" id="WNDV01000028">
    <property type="protein sequence ID" value="KAF1033633.1"/>
    <property type="molecule type" value="Genomic_DNA"/>
</dbReference>
<evidence type="ECO:0000313" key="1">
    <source>
        <dbReference type="EMBL" id="KAF1033633.1"/>
    </source>
</evidence>
<name>A0A833PJ42_BURL3</name>
<dbReference type="AlphaFoldDB" id="A0A833PJ42"/>
<reference evidence="2" key="1">
    <citation type="journal article" date="2020" name="MBio">
        <title>Horizontal gene transfer to a defensive symbiont with a reduced genome amongst a multipartite beetle microbiome.</title>
        <authorList>
            <person name="Waterworth S.C."/>
            <person name="Florez L.V."/>
            <person name="Rees E.R."/>
            <person name="Hertweck C."/>
            <person name="Kaltenpoth M."/>
            <person name="Kwan J.C."/>
        </authorList>
    </citation>
    <scope>NUCLEOTIDE SEQUENCE [LARGE SCALE GENOMIC DNA]</scope>
</reference>
<sequence>MLSITARRPNQAFLLSIWTAAHTIAPAARHIDRTKSRFQSGGGVVTIWF</sequence>
<accession>A0A833PJ42</accession>
<proteinExistence type="predicted"/>
<organism evidence="1 2">
    <name type="scientific">Burkholderia lata (strain ATCC 17760 / DSM 23089 / LMG 22485 / NCIMB 9086 / R18194 / 383)</name>
    <dbReference type="NCBI Taxonomy" id="482957"/>
    <lineage>
        <taxon>Bacteria</taxon>
        <taxon>Pseudomonadati</taxon>
        <taxon>Pseudomonadota</taxon>
        <taxon>Betaproteobacteria</taxon>
        <taxon>Burkholderiales</taxon>
        <taxon>Burkholderiaceae</taxon>
        <taxon>Burkholderia</taxon>
        <taxon>Burkholderia cepacia complex</taxon>
    </lineage>
</organism>
<dbReference type="Proteomes" id="UP000467522">
    <property type="component" value="Unassembled WGS sequence"/>
</dbReference>
<evidence type="ECO:0000313" key="2">
    <source>
        <dbReference type="Proteomes" id="UP000467522"/>
    </source>
</evidence>
<comment type="caution">
    <text evidence="1">The sequence shown here is derived from an EMBL/GenBank/DDBJ whole genome shotgun (WGS) entry which is preliminary data.</text>
</comment>